<feature type="transmembrane region" description="Helical" evidence="1">
    <location>
        <begin position="7"/>
        <end position="23"/>
    </location>
</feature>
<evidence type="ECO:0000313" key="3">
    <source>
        <dbReference type="Proteomes" id="UP000019062"/>
    </source>
</evidence>
<keyword evidence="1" id="KW-1133">Transmembrane helix</keyword>
<dbReference type="Proteomes" id="UP000019062">
    <property type="component" value="Unassembled WGS sequence"/>
</dbReference>
<name>W4EKL4_9BACL</name>
<dbReference type="RefSeq" id="WP_038190540.1">
    <property type="nucleotide sequence ID" value="NZ_ASQA01000042.1"/>
</dbReference>
<keyword evidence="1" id="KW-0472">Membrane</keyword>
<organism evidence="2 3">
    <name type="scientific">Viridibacillus arenosi FSL R5-213</name>
    <dbReference type="NCBI Taxonomy" id="1227360"/>
    <lineage>
        <taxon>Bacteria</taxon>
        <taxon>Bacillati</taxon>
        <taxon>Bacillota</taxon>
        <taxon>Bacilli</taxon>
        <taxon>Bacillales</taxon>
        <taxon>Caryophanaceae</taxon>
        <taxon>Viridibacillus</taxon>
    </lineage>
</organism>
<sequence length="66" mass="7545">MKLLSGTIALCVSFMLFVFLGVTNYESEYFMFPVILLMFAITLFLAEFNQYAKSKTSQMDNKKGVI</sequence>
<protein>
    <submittedName>
        <fullName evidence="2">Uncharacterized protein</fullName>
    </submittedName>
</protein>
<keyword evidence="1" id="KW-0812">Transmembrane</keyword>
<proteinExistence type="predicted"/>
<keyword evidence="3" id="KW-1185">Reference proteome</keyword>
<accession>W4EKL4</accession>
<gene>
    <name evidence="2" type="ORF">C176_20404</name>
</gene>
<dbReference type="AlphaFoldDB" id="W4EKL4"/>
<feature type="transmembrane region" description="Helical" evidence="1">
    <location>
        <begin position="29"/>
        <end position="48"/>
    </location>
</feature>
<evidence type="ECO:0000313" key="2">
    <source>
        <dbReference type="EMBL" id="ETT81105.1"/>
    </source>
</evidence>
<dbReference type="EMBL" id="ASQA01000042">
    <property type="protein sequence ID" value="ETT81105.1"/>
    <property type="molecule type" value="Genomic_DNA"/>
</dbReference>
<comment type="caution">
    <text evidence="2">The sequence shown here is derived from an EMBL/GenBank/DDBJ whole genome shotgun (WGS) entry which is preliminary data.</text>
</comment>
<evidence type="ECO:0000256" key="1">
    <source>
        <dbReference type="SAM" id="Phobius"/>
    </source>
</evidence>
<reference evidence="2 3" key="1">
    <citation type="journal article" date="2014" name="BMC Genomics">
        <title>Genomic comparison of sporeforming bacilli isolated from milk.</title>
        <authorList>
            <person name="Moreno Switt A.I."/>
            <person name="Andrus A.D."/>
            <person name="Ranieri M.L."/>
            <person name="Orsi R.H."/>
            <person name="Ivy R."/>
            <person name="den Bakker H.C."/>
            <person name="Martin N.H."/>
            <person name="Wiedmann M."/>
            <person name="Boor K.J."/>
        </authorList>
    </citation>
    <scope>NUCLEOTIDE SEQUENCE [LARGE SCALE GENOMIC DNA]</scope>
    <source>
        <strain evidence="2 3">FSL R5-213</strain>
    </source>
</reference>